<organism evidence="2 3">
    <name type="scientific">Streptomyces ambofaciens (strain ATCC 23877 / 3486 / DSM 40053 / JCM 4204 / NBRC 12836 / NRRL B-2516)</name>
    <dbReference type="NCBI Taxonomy" id="278992"/>
    <lineage>
        <taxon>Bacteria</taxon>
        <taxon>Bacillati</taxon>
        <taxon>Actinomycetota</taxon>
        <taxon>Actinomycetes</taxon>
        <taxon>Kitasatosporales</taxon>
        <taxon>Streptomycetaceae</taxon>
        <taxon>Streptomyces</taxon>
    </lineage>
</organism>
<keyword evidence="2" id="KW-0449">Lipoprotein</keyword>
<sequence length="258" mass="27274">MSRHGKGLSVRGIKVATAVATASVSIALLAGCGGDSGGESEPFDGQSADDIAAKAVEATRQAKSMHVKGDTRLEDGSTVTIDVSVDREKNCQGTIGAADTRADVRHTEATLFLRGDEQYWQNALKQQPDAARKMAPKLQGKWVKMPANDAATAGVCDKQGFIAAMDEDKSERQGMKRGDTTEVNGEEALRLTKKNASGETLALYVATEGEPYILKSETEGGKNPGSVTFGDYGKPVSPEQPPADQTVDMKELAGEQQA</sequence>
<reference evidence="3" key="1">
    <citation type="journal article" date="2015" name="J. Biotechnol.">
        <title>Complete genome sequence of Streptomyces ambofaciens ATCC 23877, the spiramycin producer.</title>
        <authorList>
            <person name="Thibessard A."/>
            <person name="Haas D."/>
            <person name="Gerbaud C."/>
            <person name="Aigle B."/>
            <person name="Lautru S."/>
            <person name="Pernodet J.L."/>
            <person name="Leblond P."/>
        </authorList>
    </citation>
    <scope>NUCLEOTIDE SEQUENCE [LARGE SCALE GENOMIC DNA]</scope>
    <source>
        <strain evidence="3">ATCC 23877 / 3486 / DSM 40053 / JCM 4204 / NBRC 12836 / NRRL B-2516</strain>
    </source>
</reference>
<feature type="region of interest" description="Disordered" evidence="1">
    <location>
        <begin position="215"/>
        <end position="258"/>
    </location>
</feature>
<dbReference type="Gene3D" id="2.50.20.20">
    <property type="match status" value="1"/>
</dbReference>
<evidence type="ECO:0000256" key="1">
    <source>
        <dbReference type="SAM" id="MobiDB-lite"/>
    </source>
</evidence>
<dbReference type="PROSITE" id="PS51257">
    <property type="entry name" value="PROKAR_LIPOPROTEIN"/>
    <property type="match status" value="1"/>
</dbReference>
<name>A0A0K2ALI1_STRA7</name>
<protein>
    <submittedName>
        <fullName evidence="2">Putative lipoprotein</fullName>
    </submittedName>
</protein>
<evidence type="ECO:0000313" key="2">
    <source>
        <dbReference type="EMBL" id="AKZ53858.1"/>
    </source>
</evidence>
<accession>A0A0K2ALI1</accession>
<feature type="compositionally biased region" description="Basic and acidic residues" evidence="1">
    <location>
        <begin position="247"/>
        <end position="258"/>
    </location>
</feature>
<dbReference type="Proteomes" id="UP000061018">
    <property type="component" value="Chromosome"/>
</dbReference>
<evidence type="ECO:0000313" key="3">
    <source>
        <dbReference type="Proteomes" id="UP000061018"/>
    </source>
</evidence>
<dbReference type="STRING" id="1889.SAM40697_0691"/>
<dbReference type="KEGG" id="samb:SAM23877_0809"/>
<gene>
    <name evidence="2" type="ORF">SAM23877_0809</name>
</gene>
<dbReference type="AlphaFoldDB" id="A0A0K2ALI1"/>
<dbReference type="EMBL" id="CP012382">
    <property type="protein sequence ID" value="AKZ53858.1"/>
    <property type="molecule type" value="Genomic_DNA"/>
</dbReference>
<proteinExistence type="predicted"/>